<dbReference type="SUPFAM" id="SSF53067">
    <property type="entry name" value="Actin-like ATPase domain"/>
    <property type="match status" value="1"/>
</dbReference>
<reference evidence="1" key="2">
    <citation type="journal article" date="2021" name="Microbiol. Resour. Announc.">
        <title>Complete Genome Sequence of Polycladomyces abyssicola JIR-001T, Isolated from Hemipelagic Sediment in Deep Seawater.</title>
        <authorList>
            <person name="Tsubouchi T."/>
            <person name="Kaneko Y."/>
        </authorList>
    </citation>
    <scope>NUCLEOTIDE SEQUENCE</scope>
    <source>
        <strain evidence="1">JIR-001</strain>
    </source>
</reference>
<sequence length="50" mass="5536">MSFVIGVDLGTSAVKTVIVNREGEVCYEVSKSYPLHQTSDFLQGHFYLLG</sequence>
<dbReference type="Gene3D" id="3.30.420.40">
    <property type="match status" value="1"/>
</dbReference>
<gene>
    <name evidence="1" type="ORF">JIR001_18800</name>
</gene>
<protein>
    <recommendedName>
        <fullName evidence="3">Carbohydrate kinase FGGY N-terminal domain-containing protein</fullName>
    </recommendedName>
</protein>
<keyword evidence="2" id="KW-1185">Reference proteome</keyword>
<evidence type="ECO:0008006" key="3">
    <source>
        <dbReference type="Google" id="ProtNLM"/>
    </source>
</evidence>
<dbReference type="Proteomes" id="UP000677436">
    <property type="component" value="Chromosome"/>
</dbReference>
<dbReference type="InterPro" id="IPR043129">
    <property type="entry name" value="ATPase_NBD"/>
</dbReference>
<dbReference type="AlphaFoldDB" id="A0A8D5ZNM4"/>
<proteinExistence type="predicted"/>
<accession>A0A8D5ZNM4</accession>
<name>A0A8D5ZNM4_9BACL</name>
<reference evidence="1" key="1">
    <citation type="journal article" date="2013" name="Int. J. Syst. Evol. Microbiol.">
        <title>Polycladomyces abyssicola gen. nov., sp. nov., a thermophilic filamentous bacterium isolated from hemipelagic sediment.</title>
        <authorList>
            <person name="Tsubouchi T."/>
            <person name="Shimane Y."/>
            <person name="Mori K."/>
            <person name="Usui K."/>
            <person name="Hiraki T."/>
            <person name="Tame A."/>
            <person name="Uematsu K."/>
            <person name="Maruyama T."/>
            <person name="Hatada Y."/>
        </authorList>
    </citation>
    <scope>NUCLEOTIDE SEQUENCE</scope>
    <source>
        <strain evidence="1">JIR-001</strain>
    </source>
</reference>
<dbReference type="EMBL" id="AP024601">
    <property type="protein sequence ID" value="BCU82097.1"/>
    <property type="molecule type" value="Genomic_DNA"/>
</dbReference>
<dbReference type="KEGG" id="pabs:JIR001_18800"/>
<organism evidence="1 2">
    <name type="scientific">Polycladomyces abyssicola</name>
    <dbReference type="NCBI Taxonomy" id="1125966"/>
    <lineage>
        <taxon>Bacteria</taxon>
        <taxon>Bacillati</taxon>
        <taxon>Bacillota</taxon>
        <taxon>Bacilli</taxon>
        <taxon>Bacillales</taxon>
        <taxon>Thermoactinomycetaceae</taxon>
        <taxon>Polycladomyces</taxon>
    </lineage>
</organism>
<evidence type="ECO:0000313" key="2">
    <source>
        <dbReference type="Proteomes" id="UP000677436"/>
    </source>
</evidence>
<evidence type="ECO:0000313" key="1">
    <source>
        <dbReference type="EMBL" id="BCU82097.1"/>
    </source>
</evidence>